<feature type="region of interest" description="Disordered" evidence="3">
    <location>
        <begin position="620"/>
        <end position="701"/>
    </location>
</feature>
<dbReference type="PANTHER" id="PTHR14167">
    <property type="entry name" value="SH3 DOMAIN-CONTAINING"/>
    <property type="match status" value="1"/>
</dbReference>
<feature type="compositionally biased region" description="Low complexity" evidence="3">
    <location>
        <begin position="519"/>
        <end position="528"/>
    </location>
</feature>
<feature type="region of interest" description="Disordered" evidence="3">
    <location>
        <begin position="39"/>
        <end position="83"/>
    </location>
</feature>
<feature type="compositionally biased region" description="Basic and acidic residues" evidence="3">
    <location>
        <begin position="291"/>
        <end position="304"/>
    </location>
</feature>
<feature type="domain" description="SH3" evidence="4">
    <location>
        <begin position="952"/>
        <end position="1011"/>
    </location>
</feature>
<evidence type="ECO:0000259" key="4">
    <source>
        <dbReference type="PROSITE" id="PS50002"/>
    </source>
</evidence>
<feature type="region of interest" description="Disordered" evidence="3">
    <location>
        <begin position="1014"/>
        <end position="1034"/>
    </location>
</feature>
<dbReference type="CDD" id="cd11814">
    <property type="entry name" value="SH3_Eve1_1"/>
    <property type="match status" value="1"/>
</dbReference>
<dbReference type="InterPro" id="IPR035835">
    <property type="entry name" value="Eve1_SH3_3"/>
</dbReference>
<dbReference type="Pfam" id="PF07653">
    <property type="entry name" value="SH3_2"/>
    <property type="match status" value="1"/>
</dbReference>
<keyword evidence="1 2" id="KW-0728">SH3 domain</keyword>
<feature type="compositionally biased region" description="Gly residues" evidence="3">
    <location>
        <begin position="174"/>
        <end position="184"/>
    </location>
</feature>
<organism evidence="5 6">
    <name type="scientific">Canis lupus familiaris</name>
    <name type="common">Dog</name>
    <name type="synonym">Canis familiaris</name>
    <dbReference type="NCBI Taxonomy" id="9615"/>
    <lineage>
        <taxon>Eukaryota</taxon>
        <taxon>Metazoa</taxon>
        <taxon>Chordata</taxon>
        <taxon>Craniata</taxon>
        <taxon>Vertebrata</taxon>
        <taxon>Euteleostomi</taxon>
        <taxon>Mammalia</taxon>
        <taxon>Eutheria</taxon>
        <taxon>Laurasiatheria</taxon>
        <taxon>Carnivora</taxon>
        <taxon>Caniformia</taxon>
        <taxon>Canidae</taxon>
        <taxon>Canis</taxon>
    </lineage>
</organism>
<feature type="region of interest" description="Disordered" evidence="3">
    <location>
        <begin position="717"/>
        <end position="738"/>
    </location>
</feature>
<feature type="compositionally biased region" description="Basic and acidic residues" evidence="3">
    <location>
        <begin position="258"/>
        <end position="277"/>
    </location>
</feature>
<dbReference type="SUPFAM" id="SSF50044">
    <property type="entry name" value="SH3-domain"/>
    <property type="match status" value="5"/>
</dbReference>
<dbReference type="FunCoup" id="A0A8P0TQS9">
    <property type="interactions" value="69"/>
</dbReference>
<feature type="region of interest" description="Disordered" evidence="3">
    <location>
        <begin position="843"/>
        <end position="911"/>
    </location>
</feature>
<feature type="compositionally biased region" description="Polar residues" evidence="3">
    <location>
        <begin position="902"/>
        <end position="911"/>
    </location>
</feature>
<dbReference type="FunFam" id="2.30.30.40:FF:000214">
    <property type="entry name" value="SH3 domain-containing protein 19 isoform X2"/>
    <property type="match status" value="1"/>
</dbReference>
<dbReference type="InterPro" id="IPR035834">
    <property type="entry name" value="Eve1_SH3_1"/>
</dbReference>
<evidence type="ECO:0000256" key="1">
    <source>
        <dbReference type="ARBA" id="ARBA00022443"/>
    </source>
</evidence>
<feature type="region of interest" description="Disordered" evidence="3">
    <location>
        <begin position="559"/>
        <end position="607"/>
    </location>
</feature>
<dbReference type="PROSITE" id="PS50002">
    <property type="entry name" value="SH3"/>
    <property type="match status" value="5"/>
</dbReference>
<feature type="compositionally biased region" description="Basic and acidic residues" evidence="3">
    <location>
        <begin position="161"/>
        <end position="172"/>
    </location>
</feature>
<feature type="region of interest" description="Disordered" evidence="3">
    <location>
        <begin position="124"/>
        <end position="336"/>
    </location>
</feature>
<evidence type="ECO:0000313" key="5">
    <source>
        <dbReference type="Ensembl" id="ENSCAFP00000072372.1"/>
    </source>
</evidence>
<dbReference type="PRINTS" id="PR00499">
    <property type="entry name" value="P67PHOX"/>
</dbReference>
<dbReference type="Proteomes" id="UP000002254">
    <property type="component" value="Chromosome 15"/>
</dbReference>
<dbReference type="Pfam" id="PF00018">
    <property type="entry name" value="SH3_1"/>
    <property type="match status" value="3"/>
</dbReference>
<gene>
    <name evidence="5" type="primary">SH3D19</name>
</gene>
<dbReference type="Pfam" id="PF14604">
    <property type="entry name" value="SH3_9"/>
    <property type="match status" value="1"/>
</dbReference>
<evidence type="ECO:0000256" key="2">
    <source>
        <dbReference type="PROSITE-ProRule" id="PRU00192"/>
    </source>
</evidence>
<feature type="domain" description="SH3" evidence="4">
    <location>
        <begin position="1108"/>
        <end position="1167"/>
    </location>
</feature>
<dbReference type="SMART" id="SM00326">
    <property type="entry name" value="SH3"/>
    <property type="match status" value="5"/>
</dbReference>
<dbReference type="InterPro" id="IPR036028">
    <property type="entry name" value="SH3-like_dom_sf"/>
</dbReference>
<feature type="compositionally biased region" description="Basic and acidic residues" evidence="3">
    <location>
        <begin position="495"/>
        <end position="506"/>
    </location>
</feature>
<feature type="compositionally biased region" description="Gly residues" evidence="3">
    <location>
        <begin position="124"/>
        <end position="135"/>
    </location>
</feature>
<feature type="domain" description="SH3" evidence="4">
    <location>
        <begin position="1032"/>
        <end position="1091"/>
    </location>
</feature>
<feature type="compositionally biased region" description="Pro residues" evidence="3">
    <location>
        <begin position="873"/>
        <end position="888"/>
    </location>
</feature>
<name>A0A8P0TQS9_CANLF</name>
<evidence type="ECO:0000256" key="3">
    <source>
        <dbReference type="SAM" id="MobiDB-lite"/>
    </source>
</evidence>
<evidence type="ECO:0000313" key="6">
    <source>
        <dbReference type="Proteomes" id="UP000002254"/>
    </source>
</evidence>
<feature type="compositionally biased region" description="Polar residues" evidence="3">
    <location>
        <begin position="469"/>
        <end position="479"/>
    </location>
</feature>
<feature type="domain" description="SH3" evidence="4">
    <location>
        <begin position="1198"/>
        <end position="1257"/>
    </location>
</feature>
<sequence>MHIDMYSPLKCRTESCHCPKIRCPGEARFARVMWEEKRNKRAAQGPGRTAGVLRSAGLPPTRGSRCSRGKAAPPPPLSPCRANGFPVDAGIPGRGRKGPGRLLSPRFLSRLFTPSARVGVGVGRGGGGGCGGCGAAPGRDPSPGGEARALPAPARPRLRGAGREGGRGDARGRAGSGAGAGAGAGREPEAAGAPRGGGEARPARARPLPAGCRWSPEAPPPPGPRALAWGARCSRTRAEARGSPAAPGPRRRASSMAEGRRREDEEEELRERREFGGPRRARGRALSGHPAADRNERNKPEHRSSSQGPLSSIRAVIKRSSRTSFQSELHRERRRPEITIVAAEPLRPASWFPGAPPPGLGYPPSSAAGPWRPSELVPAELPPSYEQVIKEINQVQVNTTNNNNAAALPRHTITSATQTDFSEEIDNHLPQSGATLQAPLKPLQPFPEVSASDLPTNVAPLIVFDNSEEQNCPENSNATRCPVPRPRSKANLRPIARDSHLREQNHHKTSPAATEKESSLSQPQSLLDSTNNLDSQAVMNIMNTERSQNTVVSRIKAFEGQTNKETSGLPAKPEIAPRTLPPRPAAPSGKPSVAPKPAANRASGEWDSWAENRLKVASREGLTPHSPPQEVGSIPVTKPVLPKKPNAGLIRSVNHEILGGGPMAESPDGGKKVPTPAPRPLLPKKSVSLENPNPTTLLKPVTVPPRLSVASQAKAFRSLGEGPPGNSPAPAVQSKPPGDIDLISFDDDVLPTPAGNLVEESVGSEMVLDPFQLPIKTEPTKERAVQPAPTRKPTVIRIPAKPGKCLHEDPQSPPPLPIEKPIGNTCSTVSGKLSNVDRARNMESDHMGQTGGSVRGPPRLPPRPVNGRVTPARQPPPKGAPERPPPPKLSAARASNKKLPLNRSSSDMDLQKKQSNLASGLWKAKSQVFKNQDPVLPPRPKPGHPLYRKYMLSVPHGIANEDIVSQNPGELSCKRGDVLVMLKQAENNYLECQKGQDIGRVHLSQIKIITPLDEHLRSRPNDPNHAQKPVDSSAPHAAVLHDFPAEQADDLHLTSGEIVYLLEKIDSDWYRGRCRNQTGIFPANYVKVIIDVPEGGNGKRESISSHCVKGPRCITRFEYIGDQKDELSFSEGEIIILKEYVNEEWARGELRDKTGIFPLNFVELVEDHPTSGASILSTKVPPKTKKEYSGANSQDSSLSGEWCEALHSFTAETNDDLSFKRGDRILILEHVDSDWYKGRLGDREGIFPAVFVRPCPAEAKSTSALAMKGKKAKALYDFHGENEDELSFKAGDIITELESVDDDWMSGELMGKSGIFPKNYVQFLQVS</sequence>
<dbReference type="OrthoDB" id="27823at2759"/>
<dbReference type="CDD" id="cd11818">
    <property type="entry name" value="SH3_Eve1_5"/>
    <property type="match status" value="1"/>
</dbReference>
<dbReference type="Ensembl" id="ENSCAFT00000100624.1">
    <property type="protein sequence ID" value="ENSCAFP00000072372.1"/>
    <property type="gene ID" value="ENSCAFG00000008019.6"/>
</dbReference>
<dbReference type="Gene3D" id="2.30.30.40">
    <property type="entry name" value="SH3 Domains"/>
    <property type="match status" value="4"/>
</dbReference>
<reference evidence="5 6" key="1">
    <citation type="journal article" date="2005" name="Nature">
        <title>Genome sequence, comparative analysis and haplotype structure of the domestic dog.</title>
        <authorList>
            <consortium name="Broad Sequencing Platform"/>
            <person name="Lindblad-Toh K."/>
            <person name="Wade C.M."/>
            <person name="Mikkelsen T.S."/>
            <person name="Karlsson E.K."/>
            <person name="Jaffe D.B."/>
            <person name="Kamal M."/>
            <person name="Clamp M."/>
            <person name="Chang J.L."/>
            <person name="Kulbokas E.J. III"/>
            <person name="Zody M.C."/>
            <person name="Mauceli E."/>
            <person name="Xie X."/>
            <person name="Breen M."/>
            <person name="Wayne R.K."/>
            <person name="Ostrander E.A."/>
            <person name="Ponting C.P."/>
            <person name="Galibert F."/>
            <person name="Smith D.R."/>
            <person name="DeJong P.J."/>
            <person name="Kirkness E."/>
            <person name="Alvarez P."/>
            <person name="Biagi T."/>
            <person name="Brockman W."/>
            <person name="Butler J."/>
            <person name="Chin C.W."/>
            <person name="Cook A."/>
            <person name="Cuff J."/>
            <person name="Daly M.J."/>
            <person name="DeCaprio D."/>
            <person name="Gnerre S."/>
            <person name="Grabherr M."/>
            <person name="Kellis M."/>
            <person name="Kleber M."/>
            <person name="Bardeleben C."/>
            <person name="Goodstadt L."/>
            <person name="Heger A."/>
            <person name="Hitte C."/>
            <person name="Kim L."/>
            <person name="Koepfli K.P."/>
            <person name="Parker H.G."/>
            <person name="Pollinger J.P."/>
            <person name="Searle S.M."/>
            <person name="Sutter N.B."/>
            <person name="Thomas R."/>
            <person name="Webber C."/>
            <person name="Baldwin J."/>
            <person name="Abebe A."/>
            <person name="Abouelleil A."/>
            <person name="Aftuck L."/>
            <person name="Ait-Zahra M."/>
            <person name="Aldredge T."/>
            <person name="Allen N."/>
            <person name="An P."/>
            <person name="Anderson S."/>
            <person name="Antoine C."/>
            <person name="Arachchi H."/>
            <person name="Aslam A."/>
            <person name="Ayotte L."/>
            <person name="Bachantsang P."/>
            <person name="Barry A."/>
            <person name="Bayul T."/>
            <person name="Benamara M."/>
            <person name="Berlin A."/>
            <person name="Bessette D."/>
            <person name="Blitshteyn B."/>
            <person name="Bloom T."/>
            <person name="Blye J."/>
            <person name="Boguslavskiy L."/>
            <person name="Bonnet C."/>
            <person name="Boukhgalter B."/>
            <person name="Brown A."/>
            <person name="Cahill P."/>
            <person name="Calixte N."/>
            <person name="Camarata J."/>
            <person name="Cheshatsang Y."/>
            <person name="Chu J."/>
            <person name="Citroen M."/>
            <person name="Collymore A."/>
            <person name="Cooke P."/>
            <person name="Dawoe T."/>
            <person name="Daza R."/>
            <person name="Decktor K."/>
            <person name="DeGray S."/>
            <person name="Dhargay N."/>
            <person name="Dooley K."/>
            <person name="Dooley K."/>
            <person name="Dorje P."/>
            <person name="Dorjee K."/>
            <person name="Dorris L."/>
            <person name="Duffey N."/>
            <person name="Dupes A."/>
            <person name="Egbiremolen O."/>
            <person name="Elong R."/>
            <person name="Falk J."/>
            <person name="Farina A."/>
            <person name="Faro S."/>
            <person name="Ferguson D."/>
            <person name="Ferreira P."/>
            <person name="Fisher S."/>
            <person name="FitzGerald M."/>
            <person name="Foley K."/>
            <person name="Foley C."/>
            <person name="Franke A."/>
            <person name="Friedrich D."/>
            <person name="Gage D."/>
            <person name="Garber M."/>
            <person name="Gearin G."/>
            <person name="Giannoukos G."/>
            <person name="Goode T."/>
            <person name="Goyette A."/>
            <person name="Graham J."/>
            <person name="Grandbois E."/>
            <person name="Gyaltsen K."/>
            <person name="Hafez N."/>
            <person name="Hagopian D."/>
            <person name="Hagos B."/>
            <person name="Hall J."/>
            <person name="Healy C."/>
            <person name="Hegarty R."/>
            <person name="Honan T."/>
            <person name="Horn A."/>
            <person name="Houde N."/>
            <person name="Hughes L."/>
            <person name="Hunnicutt L."/>
            <person name="Husby M."/>
            <person name="Jester B."/>
            <person name="Jones C."/>
            <person name="Kamat A."/>
            <person name="Kanga B."/>
            <person name="Kells C."/>
            <person name="Khazanovich D."/>
            <person name="Kieu A.C."/>
            <person name="Kisner P."/>
            <person name="Kumar M."/>
            <person name="Lance K."/>
            <person name="Landers T."/>
            <person name="Lara M."/>
            <person name="Lee W."/>
            <person name="Leger J.P."/>
            <person name="Lennon N."/>
            <person name="Leuper L."/>
            <person name="LeVine S."/>
            <person name="Liu J."/>
            <person name="Liu X."/>
            <person name="Lokyitsang Y."/>
            <person name="Lokyitsang T."/>
            <person name="Lui A."/>
            <person name="Macdonald J."/>
            <person name="Major J."/>
            <person name="Marabella R."/>
            <person name="Maru K."/>
            <person name="Matthews C."/>
            <person name="McDonough S."/>
            <person name="Mehta T."/>
            <person name="Meldrim J."/>
            <person name="Melnikov A."/>
            <person name="Meneus L."/>
            <person name="Mihalev A."/>
            <person name="Mihova T."/>
            <person name="Miller K."/>
            <person name="Mittelman R."/>
            <person name="Mlenga V."/>
            <person name="Mulrain L."/>
            <person name="Munson G."/>
            <person name="Navidi A."/>
            <person name="Naylor J."/>
            <person name="Nguyen T."/>
            <person name="Nguyen N."/>
            <person name="Nguyen C."/>
            <person name="Nguyen T."/>
            <person name="Nicol R."/>
            <person name="Norbu N."/>
            <person name="Norbu C."/>
            <person name="Novod N."/>
            <person name="Nyima T."/>
            <person name="Olandt P."/>
            <person name="O'Neill B."/>
            <person name="O'Neill K."/>
            <person name="Osman S."/>
            <person name="Oyono L."/>
            <person name="Patti C."/>
            <person name="Perrin D."/>
            <person name="Phunkhang P."/>
            <person name="Pierre F."/>
            <person name="Priest M."/>
            <person name="Rachupka A."/>
            <person name="Raghuraman S."/>
            <person name="Rameau R."/>
            <person name="Ray V."/>
            <person name="Raymond C."/>
            <person name="Rege F."/>
            <person name="Rise C."/>
            <person name="Rogers J."/>
            <person name="Rogov P."/>
            <person name="Sahalie J."/>
            <person name="Settipalli S."/>
            <person name="Sharpe T."/>
            <person name="Shea T."/>
            <person name="Sheehan M."/>
            <person name="Sherpa N."/>
            <person name="Shi J."/>
            <person name="Shih D."/>
            <person name="Sloan J."/>
            <person name="Smith C."/>
            <person name="Sparrow T."/>
            <person name="Stalker J."/>
            <person name="Stange-Thomann N."/>
            <person name="Stavropoulos S."/>
            <person name="Stone C."/>
            <person name="Stone S."/>
            <person name="Sykes S."/>
            <person name="Tchuinga P."/>
            <person name="Tenzing P."/>
            <person name="Tesfaye S."/>
            <person name="Thoulutsang D."/>
            <person name="Thoulutsang Y."/>
            <person name="Topham K."/>
            <person name="Topping I."/>
            <person name="Tsamla T."/>
            <person name="Vassiliev H."/>
            <person name="Venkataraman V."/>
            <person name="Vo A."/>
            <person name="Wangchuk T."/>
            <person name="Wangdi T."/>
            <person name="Weiand M."/>
            <person name="Wilkinson J."/>
            <person name="Wilson A."/>
            <person name="Yadav S."/>
            <person name="Yang S."/>
            <person name="Yang X."/>
            <person name="Young G."/>
            <person name="Yu Q."/>
            <person name="Zainoun J."/>
            <person name="Zembek L."/>
            <person name="Zimmer A."/>
            <person name="Lander E.S."/>
        </authorList>
    </citation>
    <scope>NUCLEOTIDE SEQUENCE [LARGE SCALE GENOMIC DNA]</scope>
    <source>
        <strain evidence="5">Boxer</strain>
    </source>
</reference>
<feature type="region of interest" description="Disordered" evidence="3">
    <location>
        <begin position="469"/>
        <end position="528"/>
    </location>
</feature>
<dbReference type="InterPro" id="IPR001452">
    <property type="entry name" value="SH3_domain"/>
</dbReference>
<dbReference type="InterPro" id="IPR050384">
    <property type="entry name" value="Endophilin_SH3RF"/>
</dbReference>
<feature type="region of interest" description="Disordered" evidence="3">
    <location>
        <begin position="801"/>
        <end position="831"/>
    </location>
</feature>
<accession>A0A8P0TQS9</accession>
<dbReference type="CDD" id="cd11816">
    <property type="entry name" value="SH3_Eve1_3"/>
    <property type="match status" value="1"/>
</dbReference>
<feature type="compositionally biased region" description="Low complexity" evidence="3">
    <location>
        <begin position="136"/>
        <end position="152"/>
    </location>
</feature>
<feature type="domain" description="SH3" evidence="4">
    <location>
        <begin position="1267"/>
        <end position="1326"/>
    </location>
</feature>
<dbReference type="PRINTS" id="PR00452">
    <property type="entry name" value="SH3DOMAIN"/>
</dbReference>
<protein>
    <submittedName>
        <fullName evidence="5">SH3 domain containing 19</fullName>
    </submittedName>
</protein>
<reference evidence="5" key="2">
    <citation type="submission" date="2025-08" db="UniProtKB">
        <authorList>
            <consortium name="Ensembl"/>
        </authorList>
    </citation>
    <scope>IDENTIFICATION</scope>
</reference>
<dbReference type="PANTHER" id="PTHR14167:SF48">
    <property type="entry name" value="SH3 DOMAIN-CONTAINING PROTEIN 19"/>
    <property type="match status" value="1"/>
</dbReference>
<feature type="compositionally biased region" description="Low complexity" evidence="3">
    <location>
        <begin position="691"/>
        <end position="701"/>
    </location>
</feature>
<proteinExistence type="predicted"/>